<evidence type="ECO:0000313" key="2">
    <source>
        <dbReference type="Proteomes" id="UP001275471"/>
    </source>
</evidence>
<dbReference type="EMBL" id="JAWPFF010000014">
    <property type="protein sequence ID" value="MDW2908625.1"/>
    <property type="molecule type" value="Genomic_DNA"/>
</dbReference>
<dbReference type="Proteomes" id="UP001275471">
    <property type="component" value="Unassembled WGS sequence"/>
</dbReference>
<organism evidence="1 2">
    <name type="scientific">Mesomycoplasma ovipneumoniae</name>
    <dbReference type="NCBI Taxonomy" id="29562"/>
    <lineage>
        <taxon>Bacteria</taxon>
        <taxon>Bacillati</taxon>
        <taxon>Mycoplasmatota</taxon>
        <taxon>Mycoplasmoidales</taxon>
        <taxon>Metamycoplasmataceae</taxon>
        <taxon>Mesomycoplasma</taxon>
    </lineage>
</organism>
<reference evidence="1" key="1">
    <citation type="submission" date="2023-10" db="EMBL/GenBank/DDBJ databases">
        <title>Genome sequences of Mycoplasma ovipneumoniae isolated from goats.</title>
        <authorList>
            <person name="Spergser J."/>
        </authorList>
    </citation>
    <scope>NUCLEOTIDE SEQUENCE [LARGE SCALE GENOMIC DNA]</scope>
    <source>
        <strain evidence="1">1N</strain>
    </source>
</reference>
<evidence type="ECO:0000313" key="1">
    <source>
        <dbReference type="EMBL" id="MDW2908625.1"/>
    </source>
</evidence>
<sequence length="64" mass="7359">MARFFSLVFGSSFGIYIKEVKQTNKIEAVIHKSRVFLFDGKNSLFSEYKYAKIPVNLGFLMSKS</sequence>
<accession>A0ABU4GV22</accession>
<protein>
    <submittedName>
        <fullName evidence="1">Uncharacterized protein</fullName>
    </submittedName>
</protein>
<proteinExistence type="predicted"/>
<comment type="caution">
    <text evidence="1">The sequence shown here is derived from an EMBL/GenBank/DDBJ whole genome shotgun (WGS) entry which is preliminary data.</text>
</comment>
<dbReference type="RefSeq" id="WP_318053048.1">
    <property type="nucleotide sequence ID" value="NZ_JAWPEY010000028.1"/>
</dbReference>
<gene>
    <name evidence="1" type="ORF">R7V75_02710</name>
</gene>
<name>A0ABU4GV22_9BACT</name>
<keyword evidence="2" id="KW-1185">Reference proteome</keyword>